<sequence length="388" mass="42139">MQSRRLQLIARPLWRFIPIADRRVAMRLHRYRTLAAMVAMADRFTVAELAQYSGVKETTVRTILKREQHRVKEIGRDEVRGRGGVSKVYALLPGERDKALQELRALEEAASAGESGSTSPGGVTGEGVPRPLLVALDVLLFRIPRSSTDDWPELIHLASVSMAHAARRSGLKQPLPGTRAWAHVAAADYLLELAKAEHAVLEDPTAQAGFVALADRLGAVVEEIGASGELELAEAVSARFEGAHPTELQGEAAPAPLAITALTLITPPMTAYRRDGELIMEFDLPAVRGPIEVRFDRNSLIVEAERACAVPEGSVLLVSDRQAGRYRRQLFVDDGFDVNRLTCTYSMGVLTLSIPVAEKALGHSMFDVTTPATYSARHADSLLVDVGG</sequence>
<feature type="domain" description="SHSP" evidence="1">
    <location>
        <begin position="277"/>
        <end position="360"/>
    </location>
</feature>
<dbReference type="InterPro" id="IPR008978">
    <property type="entry name" value="HSP20-like_chaperone"/>
</dbReference>
<proteinExistence type="predicted"/>
<dbReference type="Pfam" id="PF00011">
    <property type="entry name" value="HSP20"/>
    <property type="match status" value="1"/>
</dbReference>
<dbReference type="RefSeq" id="WP_153470923.1">
    <property type="nucleotide sequence ID" value="NZ_WBOF01000005.1"/>
</dbReference>
<dbReference type="OrthoDB" id="3404736at2"/>
<gene>
    <name evidence="2" type="ORF">F7Q99_36985</name>
</gene>
<evidence type="ECO:0000313" key="2">
    <source>
        <dbReference type="EMBL" id="MQS17638.1"/>
    </source>
</evidence>
<dbReference type="CDD" id="cd06464">
    <property type="entry name" value="ACD_sHsps-like"/>
    <property type="match status" value="1"/>
</dbReference>
<keyword evidence="3" id="KW-1185">Reference proteome</keyword>
<reference evidence="2 3" key="1">
    <citation type="submission" date="2019-09" db="EMBL/GenBank/DDBJ databases">
        <title>Genome Sequences of Streptomyces kaniharaensis ATCC 21070.</title>
        <authorList>
            <person name="Zhu W."/>
            <person name="De Crecy-Lagard V."/>
            <person name="Richards N.G."/>
        </authorList>
    </citation>
    <scope>NUCLEOTIDE SEQUENCE [LARGE SCALE GENOMIC DNA]</scope>
    <source>
        <strain evidence="2 3">SF-557</strain>
    </source>
</reference>
<name>A0A6N7L4Q6_9ACTN</name>
<accession>A0A6N7L4Q6</accession>
<evidence type="ECO:0000259" key="1">
    <source>
        <dbReference type="Pfam" id="PF00011"/>
    </source>
</evidence>
<dbReference type="SUPFAM" id="SSF49764">
    <property type="entry name" value="HSP20-like chaperones"/>
    <property type="match status" value="1"/>
</dbReference>
<dbReference type="InterPro" id="IPR002068">
    <property type="entry name" value="A-crystallin/Hsp20_dom"/>
</dbReference>
<dbReference type="EMBL" id="WBOF01000005">
    <property type="protein sequence ID" value="MQS17638.1"/>
    <property type="molecule type" value="Genomic_DNA"/>
</dbReference>
<evidence type="ECO:0000313" key="3">
    <source>
        <dbReference type="Proteomes" id="UP000450000"/>
    </source>
</evidence>
<dbReference type="Gene3D" id="2.60.40.790">
    <property type="match status" value="1"/>
</dbReference>
<protein>
    <submittedName>
        <fullName evidence="2">Hsp20/alpha crystallin family protein</fullName>
    </submittedName>
</protein>
<comment type="caution">
    <text evidence="2">The sequence shown here is derived from an EMBL/GenBank/DDBJ whole genome shotgun (WGS) entry which is preliminary data.</text>
</comment>
<dbReference type="AlphaFoldDB" id="A0A6N7L4Q6"/>
<dbReference type="Proteomes" id="UP000450000">
    <property type="component" value="Unassembled WGS sequence"/>
</dbReference>
<organism evidence="2 3">
    <name type="scientific">Streptomyces kaniharaensis</name>
    <dbReference type="NCBI Taxonomy" id="212423"/>
    <lineage>
        <taxon>Bacteria</taxon>
        <taxon>Bacillati</taxon>
        <taxon>Actinomycetota</taxon>
        <taxon>Actinomycetes</taxon>
        <taxon>Kitasatosporales</taxon>
        <taxon>Streptomycetaceae</taxon>
        <taxon>Streptomyces</taxon>
    </lineage>
</organism>